<reference evidence="26 27" key="1">
    <citation type="submission" date="2024-05" db="EMBL/GenBank/DDBJ databases">
        <title>Genetic variation in Jamaican populations of the coffee berry borer (Hypothenemus hampei).</title>
        <authorList>
            <person name="Errbii M."/>
            <person name="Myrie A."/>
        </authorList>
    </citation>
    <scope>NUCLEOTIDE SEQUENCE [LARGE SCALE GENOMIC DNA]</scope>
    <source>
        <strain evidence="26">JA-Hopewell-2020-01-JO</strain>
        <tissue evidence="26">Whole body</tissue>
    </source>
</reference>
<comment type="subcellular location">
    <subcellularLocation>
        <location evidence="2">Mitochondrion</location>
    </subcellularLocation>
</comment>
<dbReference type="EC" id="4.1.3.25" evidence="19"/>
<dbReference type="EC" id="3.1.2.30" evidence="18"/>
<evidence type="ECO:0000256" key="11">
    <source>
        <dbReference type="ARBA" id="ARBA00023128"/>
    </source>
</evidence>
<dbReference type="AlphaFoldDB" id="A0ABD1EMZ9"/>
<dbReference type="EMBL" id="JBDJPC010000006">
    <property type="protein sequence ID" value="KAL1497876.1"/>
    <property type="molecule type" value="Genomic_DNA"/>
</dbReference>
<keyword evidence="7" id="KW-0378">Hydrolase</keyword>
<evidence type="ECO:0000256" key="20">
    <source>
        <dbReference type="ARBA" id="ARBA00072098"/>
    </source>
</evidence>
<evidence type="ECO:0000256" key="14">
    <source>
        <dbReference type="ARBA" id="ARBA00051623"/>
    </source>
</evidence>
<dbReference type="PIRSF" id="PIRSF015582">
    <property type="entry name" value="Cit_lyase_B"/>
    <property type="match status" value="1"/>
</dbReference>
<evidence type="ECO:0000256" key="17">
    <source>
        <dbReference type="ARBA" id="ARBA00061542"/>
    </source>
</evidence>
<evidence type="ECO:0000256" key="5">
    <source>
        <dbReference type="ARBA" id="ARBA00022679"/>
    </source>
</evidence>
<evidence type="ECO:0000256" key="13">
    <source>
        <dbReference type="ARBA" id="ARBA00047918"/>
    </source>
</evidence>
<evidence type="ECO:0000256" key="4">
    <source>
        <dbReference type="ARBA" id="ARBA00012636"/>
    </source>
</evidence>
<comment type="function">
    <text evidence="16">Mitochondrial citramalyl-CoA lyase indirectly involved in the vitamin B12 metabolism. Converts citramalyl-CoA into acetyl-CoA and pyruvate in the C5-dicarboxylate catabolism pathway. The C5-dicarboxylate catabolism pathway is required to detoxify itaconate, a vitamin B12-poisoning metabolite. Also acts as a malate synthase in vitro, converting glyoxylate and acetyl-CoA to malate. Also displays malyl-CoA thioesterase activity. Also acts as a beta-methylmalate synthase in vitro, by mediating conversion of glyoxylate and propionyl-CoA to beta-methylmalate. Also has very weak citramalate synthase activity in vitro.</text>
</comment>
<evidence type="ECO:0000256" key="10">
    <source>
        <dbReference type="ARBA" id="ARBA00022990"/>
    </source>
</evidence>
<dbReference type="GO" id="GO:0005739">
    <property type="term" value="C:mitochondrion"/>
    <property type="evidence" value="ECO:0007669"/>
    <property type="project" value="UniProtKB-SubCell"/>
</dbReference>
<evidence type="ECO:0000256" key="16">
    <source>
        <dbReference type="ARBA" id="ARBA00055540"/>
    </source>
</evidence>
<dbReference type="Pfam" id="PF03328">
    <property type="entry name" value="HpcH_HpaI"/>
    <property type="match status" value="1"/>
</dbReference>
<evidence type="ECO:0000256" key="12">
    <source>
        <dbReference type="ARBA" id="ARBA00023239"/>
    </source>
</evidence>
<evidence type="ECO:0000313" key="26">
    <source>
        <dbReference type="EMBL" id="KAL1497876.1"/>
    </source>
</evidence>
<dbReference type="PANTHER" id="PTHR11105">
    <property type="entry name" value="CITRATE LYASE SUBUNIT BETA-RELATED"/>
    <property type="match status" value="1"/>
</dbReference>
<dbReference type="FunFam" id="3.20.20.60:FF:000014">
    <property type="entry name" value="Citrate lyase subunit beta-like protein"/>
    <property type="match status" value="1"/>
</dbReference>
<dbReference type="Gene3D" id="3.20.20.60">
    <property type="entry name" value="Phosphoenolpyruvate-binding domains"/>
    <property type="match status" value="1"/>
</dbReference>
<keyword evidence="12" id="KW-0456">Lyase</keyword>
<dbReference type="PANTHER" id="PTHR11105:SF0">
    <property type="entry name" value="CITRAMALYL-COA LYASE, MITOCHONDRIAL"/>
    <property type="match status" value="1"/>
</dbReference>
<evidence type="ECO:0000256" key="9">
    <source>
        <dbReference type="ARBA" id="ARBA00022946"/>
    </source>
</evidence>
<evidence type="ECO:0000256" key="23">
    <source>
        <dbReference type="ARBA" id="ARBA00083020"/>
    </source>
</evidence>
<evidence type="ECO:0000256" key="18">
    <source>
        <dbReference type="ARBA" id="ARBA00066460"/>
    </source>
</evidence>
<evidence type="ECO:0000256" key="1">
    <source>
        <dbReference type="ARBA" id="ARBA00001946"/>
    </source>
</evidence>
<dbReference type="InterPro" id="IPR005000">
    <property type="entry name" value="Aldolase/citrate-lyase_domain"/>
</dbReference>
<evidence type="ECO:0000256" key="21">
    <source>
        <dbReference type="ARBA" id="ARBA00076231"/>
    </source>
</evidence>
<dbReference type="GO" id="GO:0106064">
    <property type="term" value="P:regulation of cobalamin metabolic process"/>
    <property type="evidence" value="ECO:0007669"/>
    <property type="project" value="UniProtKB-ARBA"/>
</dbReference>
<evidence type="ECO:0000256" key="6">
    <source>
        <dbReference type="ARBA" id="ARBA00022723"/>
    </source>
</evidence>
<keyword evidence="10" id="KW-0007">Acetylation</keyword>
<keyword evidence="8 24" id="KW-0460">Magnesium</keyword>
<evidence type="ECO:0000256" key="7">
    <source>
        <dbReference type="ARBA" id="ARBA00022801"/>
    </source>
</evidence>
<comment type="subunit">
    <text evidence="3">Homotrimer.</text>
</comment>
<comment type="catalytic activity">
    <reaction evidence="15">
        <text>(3S)-citramalyl-CoA = pyruvate + acetyl-CoA</text>
        <dbReference type="Rhea" id="RHEA:22612"/>
        <dbReference type="ChEBI" id="CHEBI:15361"/>
        <dbReference type="ChEBI" id="CHEBI:57288"/>
        <dbReference type="ChEBI" id="CHEBI:58668"/>
        <dbReference type="EC" id="4.1.3.25"/>
    </reaction>
</comment>
<proteinExistence type="inferred from homology"/>
<evidence type="ECO:0000313" key="27">
    <source>
        <dbReference type="Proteomes" id="UP001566132"/>
    </source>
</evidence>
<gene>
    <name evidence="26" type="ORF">ABEB36_008762</name>
</gene>
<evidence type="ECO:0000256" key="2">
    <source>
        <dbReference type="ARBA" id="ARBA00004173"/>
    </source>
</evidence>
<comment type="cofactor">
    <cofactor evidence="1">
        <name>Mg(2+)</name>
        <dbReference type="ChEBI" id="CHEBI:18420"/>
    </cofactor>
</comment>
<keyword evidence="27" id="KW-1185">Reference proteome</keyword>
<dbReference type="GO" id="GO:0016787">
    <property type="term" value="F:hydrolase activity"/>
    <property type="evidence" value="ECO:0007669"/>
    <property type="project" value="UniProtKB-KW"/>
</dbReference>
<keyword evidence="5" id="KW-0808">Transferase</keyword>
<dbReference type="InterPro" id="IPR040442">
    <property type="entry name" value="Pyrv_kinase-like_dom_sf"/>
</dbReference>
<keyword evidence="6 24" id="KW-0479">Metal-binding</keyword>
<evidence type="ECO:0000256" key="8">
    <source>
        <dbReference type="ARBA" id="ARBA00022842"/>
    </source>
</evidence>
<keyword evidence="11" id="KW-0496">Mitochondrion</keyword>
<feature type="domain" description="HpcH/HpaI aldolase/citrate lyase" evidence="25">
    <location>
        <begin position="27"/>
        <end position="255"/>
    </location>
</feature>
<dbReference type="EC" id="2.3.3.9" evidence="4"/>
<dbReference type="GO" id="GO:0046872">
    <property type="term" value="F:metal ion binding"/>
    <property type="evidence" value="ECO:0007669"/>
    <property type="project" value="UniProtKB-KW"/>
</dbReference>
<evidence type="ECO:0000256" key="15">
    <source>
        <dbReference type="ARBA" id="ARBA00051672"/>
    </source>
</evidence>
<dbReference type="SUPFAM" id="SSF51621">
    <property type="entry name" value="Phosphoenolpyruvate/pyruvate domain"/>
    <property type="match status" value="1"/>
</dbReference>
<dbReference type="Proteomes" id="UP001566132">
    <property type="component" value="Unassembled WGS sequence"/>
</dbReference>
<keyword evidence="9" id="KW-0809">Transit peptide</keyword>
<dbReference type="InterPro" id="IPR015813">
    <property type="entry name" value="Pyrv/PenolPyrv_kinase-like_dom"/>
</dbReference>
<evidence type="ECO:0000256" key="19">
    <source>
        <dbReference type="ARBA" id="ARBA00066840"/>
    </source>
</evidence>
<feature type="binding site" evidence="24">
    <location>
        <position position="187"/>
    </location>
    <ligand>
        <name>Mg(2+)</name>
        <dbReference type="ChEBI" id="CHEBI:18420"/>
    </ligand>
</feature>
<protein>
    <recommendedName>
        <fullName evidence="20">Citramalyl-CoA lyase, mitochondrial</fullName>
        <ecNumber evidence="4">2.3.3.9</ecNumber>
        <ecNumber evidence="18">3.1.2.30</ecNumber>
        <ecNumber evidence="19">4.1.3.25</ecNumber>
    </recommendedName>
    <alternativeName>
        <fullName evidence="22">(3S)-malyl-CoA thioesterase</fullName>
    </alternativeName>
    <alternativeName>
        <fullName evidence="23">Beta-methylmalate synthase</fullName>
    </alternativeName>
    <alternativeName>
        <fullName evidence="21">Malate synthase</fullName>
    </alternativeName>
</protein>
<dbReference type="InterPro" id="IPR011206">
    <property type="entry name" value="Citrate_lyase_beta/mcl1/mcl2"/>
</dbReference>
<sequence>MIIGKTAVRTVLSCYKIFTRNYNVPRRALMYVPGDDLRKISKSFTLNADCIVLDCEDGVAINQKNVARETIRSFLQKGKPNIGREYDLGVRINSLDTEFWQEDLRSCLNGEFRPDTILLPKVDDIETLKLFSDTANTYITTDKILNLIIYIESAKSFVNLIDICKTAGTLSNKSKFRPVALVFGSDDFCANIGITRTTDSVEILYARQKLVLTAKAFNLQAIDMVYIKYKDLEGLKIQSEEGARLGYTGKQVIHPAQVPIVQEAFLPTSTQVEWATGLLESFEKHQKQGKGAFNYKGNMIDMPTVKQAENIIKLSKLQ</sequence>
<accession>A0ABD1EMZ9</accession>
<evidence type="ECO:0000256" key="24">
    <source>
        <dbReference type="PIRSR" id="PIRSR015582-2"/>
    </source>
</evidence>
<name>A0ABD1EMZ9_HYPHA</name>
<comment type="caution">
    <text evidence="26">The sequence shown here is derived from an EMBL/GenBank/DDBJ whole genome shotgun (WGS) entry which is preliminary data.</text>
</comment>
<organism evidence="26 27">
    <name type="scientific">Hypothenemus hampei</name>
    <name type="common">Coffee berry borer</name>
    <dbReference type="NCBI Taxonomy" id="57062"/>
    <lineage>
        <taxon>Eukaryota</taxon>
        <taxon>Metazoa</taxon>
        <taxon>Ecdysozoa</taxon>
        <taxon>Arthropoda</taxon>
        <taxon>Hexapoda</taxon>
        <taxon>Insecta</taxon>
        <taxon>Pterygota</taxon>
        <taxon>Neoptera</taxon>
        <taxon>Endopterygota</taxon>
        <taxon>Coleoptera</taxon>
        <taxon>Polyphaga</taxon>
        <taxon>Cucujiformia</taxon>
        <taxon>Curculionidae</taxon>
        <taxon>Scolytinae</taxon>
        <taxon>Hypothenemus</taxon>
    </lineage>
</organism>
<evidence type="ECO:0000256" key="3">
    <source>
        <dbReference type="ARBA" id="ARBA00011233"/>
    </source>
</evidence>
<dbReference type="GO" id="GO:0004474">
    <property type="term" value="F:malate synthase activity"/>
    <property type="evidence" value="ECO:0007669"/>
    <property type="project" value="UniProtKB-EC"/>
</dbReference>
<evidence type="ECO:0000259" key="25">
    <source>
        <dbReference type="Pfam" id="PF03328"/>
    </source>
</evidence>
<comment type="catalytic activity">
    <reaction evidence="13">
        <text>glyoxylate + acetyl-CoA + H2O = (S)-malate + CoA + H(+)</text>
        <dbReference type="Rhea" id="RHEA:18181"/>
        <dbReference type="ChEBI" id="CHEBI:15377"/>
        <dbReference type="ChEBI" id="CHEBI:15378"/>
        <dbReference type="ChEBI" id="CHEBI:15589"/>
        <dbReference type="ChEBI" id="CHEBI:36655"/>
        <dbReference type="ChEBI" id="CHEBI:57287"/>
        <dbReference type="ChEBI" id="CHEBI:57288"/>
        <dbReference type="EC" id="2.3.3.9"/>
    </reaction>
</comment>
<evidence type="ECO:0000256" key="22">
    <source>
        <dbReference type="ARBA" id="ARBA00076788"/>
    </source>
</evidence>
<comment type="catalytic activity">
    <reaction evidence="14">
        <text>propanoyl-CoA + glyoxylate + H2O = 3-methylmalate + CoA + H(+)</text>
        <dbReference type="Rhea" id="RHEA:47628"/>
        <dbReference type="ChEBI" id="CHEBI:15377"/>
        <dbReference type="ChEBI" id="CHEBI:15378"/>
        <dbReference type="ChEBI" id="CHEBI:36655"/>
        <dbReference type="ChEBI" id="CHEBI:57287"/>
        <dbReference type="ChEBI" id="CHEBI:57392"/>
        <dbReference type="ChEBI" id="CHEBI:87810"/>
    </reaction>
</comment>
<dbReference type="GO" id="GO:0047777">
    <property type="term" value="F:(S)-citramalyl-CoA lyase activity"/>
    <property type="evidence" value="ECO:0007669"/>
    <property type="project" value="UniProtKB-EC"/>
</dbReference>
<comment type="similarity">
    <text evidence="17">Belongs to the HpcH/HpaI aldolase family. Citrate lyase beta subunit-like subfamily.</text>
</comment>
<dbReference type="InterPro" id="IPR040186">
    <property type="entry name" value="Citramalyl-CoA_lyase"/>
</dbReference>